<reference evidence="4 5" key="1">
    <citation type="submission" date="2019-04" db="EMBL/GenBank/DDBJ databases">
        <authorList>
            <person name="Schori C."/>
            <person name="Ahrens C."/>
        </authorList>
    </citation>
    <scope>NUCLEOTIDE SEQUENCE [LARGE SCALE GENOMIC DNA]</scope>
    <source>
        <strain evidence="4 5">DSM 2950</strain>
    </source>
</reference>
<dbReference type="GO" id="GO:0003677">
    <property type="term" value="F:DNA binding"/>
    <property type="evidence" value="ECO:0007669"/>
    <property type="project" value="UniProtKB-KW"/>
</dbReference>
<proteinExistence type="predicted"/>
<dbReference type="InterPro" id="IPR009061">
    <property type="entry name" value="DNA-bd_dom_put_sf"/>
</dbReference>
<dbReference type="PANTHER" id="PTHR30204:SF85">
    <property type="entry name" value="MULTIDRUG-EFFLUX TRANSPORTER 2 REGULATOR"/>
    <property type="match status" value="1"/>
</dbReference>
<name>A0A7G5N0Y6_9FIRM</name>
<dbReference type="Gene3D" id="3.20.80.10">
    <property type="entry name" value="Regulatory factor, effector binding domain"/>
    <property type="match status" value="1"/>
</dbReference>
<protein>
    <submittedName>
        <fullName evidence="4">MerR family transcriptional regulator</fullName>
    </submittedName>
</protein>
<keyword evidence="1" id="KW-0238">DNA-binding</keyword>
<evidence type="ECO:0000313" key="5">
    <source>
        <dbReference type="Proteomes" id="UP000515789"/>
    </source>
</evidence>
<dbReference type="SUPFAM" id="SSF46955">
    <property type="entry name" value="Putative DNA-binding domain"/>
    <property type="match status" value="1"/>
</dbReference>
<dbReference type="Pfam" id="PF13411">
    <property type="entry name" value="MerR_1"/>
    <property type="match status" value="1"/>
</dbReference>
<dbReference type="AlphaFoldDB" id="A0A7G5N0Y6"/>
<gene>
    <name evidence="4" type="ORF">E5259_24690</name>
</gene>
<dbReference type="InterPro" id="IPR047057">
    <property type="entry name" value="MerR_fam"/>
</dbReference>
<feature type="coiled-coil region" evidence="2">
    <location>
        <begin position="111"/>
        <end position="141"/>
    </location>
</feature>
<dbReference type="SMART" id="SM00422">
    <property type="entry name" value="HTH_MERR"/>
    <property type="match status" value="1"/>
</dbReference>
<accession>A0A7G5N0Y6</accession>
<dbReference type="EMBL" id="CP039126">
    <property type="protein sequence ID" value="QMW80529.1"/>
    <property type="molecule type" value="Genomic_DNA"/>
</dbReference>
<dbReference type="Proteomes" id="UP000515789">
    <property type="component" value="Chromosome"/>
</dbReference>
<dbReference type="InterPro" id="IPR000551">
    <property type="entry name" value="MerR-type_HTH_dom"/>
</dbReference>
<feature type="domain" description="HTH merR-type" evidence="3">
    <location>
        <begin position="35"/>
        <end position="104"/>
    </location>
</feature>
<keyword evidence="2" id="KW-0175">Coiled coil</keyword>
<evidence type="ECO:0000259" key="3">
    <source>
        <dbReference type="PROSITE" id="PS50937"/>
    </source>
</evidence>
<dbReference type="GO" id="GO:0003700">
    <property type="term" value="F:DNA-binding transcription factor activity"/>
    <property type="evidence" value="ECO:0007669"/>
    <property type="project" value="InterPro"/>
</dbReference>
<dbReference type="PROSITE" id="PS50937">
    <property type="entry name" value="HTH_MERR_2"/>
    <property type="match status" value="1"/>
</dbReference>
<evidence type="ECO:0000256" key="1">
    <source>
        <dbReference type="ARBA" id="ARBA00023125"/>
    </source>
</evidence>
<evidence type="ECO:0000313" key="4">
    <source>
        <dbReference type="EMBL" id="QMW80529.1"/>
    </source>
</evidence>
<evidence type="ECO:0000256" key="2">
    <source>
        <dbReference type="SAM" id="Coils"/>
    </source>
</evidence>
<dbReference type="SUPFAM" id="SSF55136">
    <property type="entry name" value="Probable bacterial effector-binding domain"/>
    <property type="match status" value="1"/>
</dbReference>
<dbReference type="Gene3D" id="1.10.1660.10">
    <property type="match status" value="1"/>
</dbReference>
<dbReference type="PANTHER" id="PTHR30204">
    <property type="entry name" value="REDOX-CYCLING DRUG-SENSING TRANSCRIPTIONAL ACTIVATOR SOXR"/>
    <property type="match status" value="1"/>
</dbReference>
<organism evidence="4 5">
    <name type="scientific">Blautia producta</name>
    <dbReference type="NCBI Taxonomy" id="33035"/>
    <lineage>
        <taxon>Bacteria</taxon>
        <taxon>Bacillati</taxon>
        <taxon>Bacillota</taxon>
        <taxon>Clostridia</taxon>
        <taxon>Lachnospirales</taxon>
        <taxon>Lachnospiraceae</taxon>
        <taxon>Blautia</taxon>
    </lineage>
</organism>
<dbReference type="InterPro" id="IPR011256">
    <property type="entry name" value="Reg_factor_effector_dom_sf"/>
</dbReference>
<sequence length="306" mass="35483">MLMTLLGLFITWYSHSIEKTDNVSGGLEMFQNSILFTAGQFARLHHLNKRTLHYYDDIGLFSPAYKGRNGYRYYTYQQSGELESILALRELNMSIGEIKEYLNRPTAQRFIELSEKKVGEIEETIQNLETLRNVLKKKQEMLRLSMEVRDGQIDLIHCEEEYLFITPLSSQVQQGEFADMSTLLEHLQKAWDLSKYKTSCGSLLAVEKIRHGEFQIYDGLYTQLESPAEVEGFYRKPPGTYLRGISIGSWEKLPGLYSRMLEFAQKHGYRLTGYAYEIGMNEIAVSDMEHYITQVTILTEENTDKI</sequence>